<comment type="caution">
    <text evidence="2">The sequence shown here is derived from an EMBL/GenBank/DDBJ whole genome shotgun (WGS) entry which is preliminary data.</text>
</comment>
<feature type="region of interest" description="Disordered" evidence="1">
    <location>
        <begin position="311"/>
        <end position="379"/>
    </location>
</feature>
<keyword evidence="3" id="KW-1185">Reference proteome</keyword>
<evidence type="ECO:0000256" key="1">
    <source>
        <dbReference type="SAM" id="MobiDB-lite"/>
    </source>
</evidence>
<feature type="compositionally biased region" description="Basic and acidic residues" evidence="1">
    <location>
        <begin position="182"/>
        <end position="193"/>
    </location>
</feature>
<dbReference type="Proteomes" id="UP000314294">
    <property type="component" value="Unassembled WGS sequence"/>
</dbReference>
<evidence type="ECO:0000313" key="3">
    <source>
        <dbReference type="Proteomes" id="UP000314294"/>
    </source>
</evidence>
<dbReference type="AlphaFoldDB" id="A0A4Z2JEP2"/>
<dbReference type="OrthoDB" id="5870094at2759"/>
<feature type="region of interest" description="Disordered" evidence="1">
    <location>
        <begin position="392"/>
        <end position="422"/>
    </location>
</feature>
<sequence>MPSSHSIPWKVHCSFLVWVMEQELVVRILSFTTASTSARFSSCCTSGFCMSTSLMTRLSLHTLAETRLQPGGAPRLHCGAGRAGLCVQLPREFVSKRPLPPESHSSSSSRVRILDIERAQCAKRAAQTQHTERLCAAQKAQTDSVLKRLGFSVPDDAGPPPQRQASPKKSPESSLGGRRIRLISEDDKGDRTSRTNQTLQEEDPFFEKKLRLGSQMAIVTCKFAKFTDAYRSSSPDSFLSSVDMQTPDELRVIGQFSPSPPPTAATRRPSLLPVSTVKYGPAEKYVADGCKLQTAQNKVDNFVERLEKFHLPHHPPPQKVAAPRRAQAGTAKVRAPPSPAYRGHRHRWTTVDKPKVPAPPVPPCRRQPVVRPKVPAPPVPPYRRQHYHGPLEVKPKVQGPPVPPKKQGLHIGPKLSASKADQEDFQALVNPAESLSLCFKQMSSDEW</sequence>
<feature type="compositionally biased region" description="Pro residues" evidence="1">
    <location>
        <begin position="356"/>
        <end position="365"/>
    </location>
</feature>
<proteinExistence type="predicted"/>
<protein>
    <submittedName>
        <fullName evidence="2">Uncharacterized protein</fullName>
    </submittedName>
</protein>
<dbReference type="EMBL" id="SRLO01000007">
    <property type="protein sequence ID" value="TNN88098.1"/>
    <property type="molecule type" value="Genomic_DNA"/>
</dbReference>
<reference evidence="2 3" key="1">
    <citation type="submission" date="2019-03" db="EMBL/GenBank/DDBJ databases">
        <title>First draft genome of Liparis tanakae, snailfish: a comprehensive survey of snailfish specific genes.</title>
        <authorList>
            <person name="Kim W."/>
            <person name="Song I."/>
            <person name="Jeong J.-H."/>
            <person name="Kim D."/>
            <person name="Kim S."/>
            <person name="Ryu S."/>
            <person name="Song J.Y."/>
            <person name="Lee S.K."/>
        </authorList>
    </citation>
    <scope>NUCLEOTIDE SEQUENCE [LARGE SCALE GENOMIC DNA]</scope>
    <source>
        <tissue evidence="2">Muscle</tissue>
    </source>
</reference>
<gene>
    <name evidence="2" type="ORF">EYF80_001679</name>
</gene>
<organism evidence="2 3">
    <name type="scientific">Liparis tanakae</name>
    <name type="common">Tanaka's snailfish</name>
    <dbReference type="NCBI Taxonomy" id="230148"/>
    <lineage>
        <taxon>Eukaryota</taxon>
        <taxon>Metazoa</taxon>
        <taxon>Chordata</taxon>
        <taxon>Craniata</taxon>
        <taxon>Vertebrata</taxon>
        <taxon>Euteleostomi</taxon>
        <taxon>Actinopterygii</taxon>
        <taxon>Neopterygii</taxon>
        <taxon>Teleostei</taxon>
        <taxon>Neoteleostei</taxon>
        <taxon>Acanthomorphata</taxon>
        <taxon>Eupercaria</taxon>
        <taxon>Perciformes</taxon>
        <taxon>Cottioidei</taxon>
        <taxon>Cottales</taxon>
        <taxon>Liparidae</taxon>
        <taxon>Liparis</taxon>
    </lineage>
</organism>
<evidence type="ECO:0000313" key="2">
    <source>
        <dbReference type="EMBL" id="TNN88098.1"/>
    </source>
</evidence>
<accession>A0A4Z2JEP2</accession>
<name>A0A4Z2JEP2_9TELE</name>
<feature type="region of interest" description="Disordered" evidence="1">
    <location>
        <begin position="150"/>
        <end position="200"/>
    </location>
</feature>